<organism evidence="3 4">
    <name type="scientific">Arachis hypogaea</name>
    <name type="common">Peanut</name>
    <dbReference type="NCBI Taxonomy" id="3818"/>
    <lineage>
        <taxon>Eukaryota</taxon>
        <taxon>Viridiplantae</taxon>
        <taxon>Streptophyta</taxon>
        <taxon>Embryophyta</taxon>
        <taxon>Tracheophyta</taxon>
        <taxon>Spermatophyta</taxon>
        <taxon>Magnoliopsida</taxon>
        <taxon>eudicotyledons</taxon>
        <taxon>Gunneridae</taxon>
        <taxon>Pentapetalae</taxon>
        <taxon>rosids</taxon>
        <taxon>fabids</taxon>
        <taxon>Fabales</taxon>
        <taxon>Fabaceae</taxon>
        <taxon>Papilionoideae</taxon>
        <taxon>50 kb inversion clade</taxon>
        <taxon>dalbergioids sensu lato</taxon>
        <taxon>Dalbergieae</taxon>
        <taxon>Pterocarpus clade</taxon>
        <taxon>Arachis</taxon>
    </lineage>
</organism>
<keyword evidence="2" id="KW-1133">Transmembrane helix</keyword>
<accession>A0A444Y3D8</accession>
<dbReference type="AlphaFoldDB" id="A0A444Y3D8"/>
<dbReference type="EMBL" id="SDMP01000018">
    <property type="protein sequence ID" value="RYQ96482.1"/>
    <property type="molecule type" value="Genomic_DNA"/>
</dbReference>
<evidence type="ECO:0000256" key="1">
    <source>
        <dbReference type="SAM" id="Coils"/>
    </source>
</evidence>
<protein>
    <submittedName>
        <fullName evidence="3">Uncharacterized protein</fullName>
    </submittedName>
</protein>
<dbReference type="Proteomes" id="UP000289738">
    <property type="component" value="Chromosome B08"/>
</dbReference>
<keyword evidence="2" id="KW-0472">Membrane</keyword>
<keyword evidence="4" id="KW-1185">Reference proteome</keyword>
<feature type="transmembrane region" description="Helical" evidence="2">
    <location>
        <begin position="76"/>
        <end position="98"/>
    </location>
</feature>
<feature type="coiled-coil region" evidence="1">
    <location>
        <begin position="411"/>
        <end position="438"/>
    </location>
</feature>
<reference evidence="3 4" key="1">
    <citation type="submission" date="2019-01" db="EMBL/GenBank/DDBJ databases">
        <title>Sequencing of cultivated peanut Arachis hypogaea provides insights into genome evolution and oil improvement.</title>
        <authorList>
            <person name="Chen X."/>
        </authorList>
    </citation>
    <scope>NUCLEOTIDE SEQUENCE [LARGE SCALE GENOMIC DNA]</scope>
    <source>
        <strain evidence="4">cv. Fuhuasheng</strain>
        <tissue evidence="3">Leaves</tissue>
    </source>
</reference>
<sequence>MLNKARSGWNVSSAPSHNHSHPHVSFFHIVTRSQHTMLKTCVSAVEFSNALKTDQTSRFNRSKHDSNYKRRRFWQIWLPFTLGSEAPLFLSLFLPLFLSFTETQPKNPSTVSLHHRRKEWHTAAVRPSVYLDFLVLQVFNPCSLSPIAAASSNWASVVFVCLAALPPPFVCRSRSRLCSAVVFVRSLRRLSLLGVYCSRSLAVHRSCSHSRSFGSHVALLQNLCPTRALHLAVKLLSFVVAVNSLNLPPDNILTQHQYSASNSATSYFYYNKKFFERQRTLSICEVTAPRTSHSKSPRRQRRLHPEGFSCGSSVAEAANLMKRRKQEDKVKRVQQQEECFKPVKGSERGIVVEIYGSDWNMAKKVRTTVFGITIPPNCCSRTGTVLFLADMIDRLDHYMIELQIRRKNVVAMKKLEATKALEEERDKLKVELIQLEFDLKSK</sequence>
<evidence type="ECO:0000313" key="4">
    <source>
        <dbReference type="Proteomes" id="UP000289738"/>
    </source>
</evidence>
<keyword evidence="1" id="KW-0175">Coiled coil</keyword>
<proteinExistence type="predicted"/>
<evidence type="ECO:0000313" key="3">
    <source>
        <dbReference type="EMBL" id="RYQ96482.1"/>
    </source>
</evidence>
<keyword evidence="2" id="KW-0812">Transmembrane</keyword>
<comment type="caution">
    <text evidence="3">The sequence shown here is derived from an EMBL/GenBank/DDBJ whole genome shotgun (WGS) entry which is preliminary data.</text>
</comment>
<gene>
    <name evidence="3" type="ORF">Ahy_B08g092241</name>
</gene>
<evidence type="ECO:0000256" key="2">
    <source>
        <dbReference type="SAM" id="Phobius"/>
    </source>
</evidence>
<name>A0A444Y3D8_ARAHY</name>